<dbReference type="InterPro" id="IPR014044">
    <property type="entry name" value="CAP_dom"/>
</dbReference>
<dbReference type="Proteomes" id="UP000449906">
    <property type="component" value="Unassembled WGS sequence"/>
</dbReference>
<dbReference type="EMBL" id="WBVM01000001">
    <property type="protein sequence ID" value="KAB2812819.1"/>
    <property type="molecule type" value="Genomic_DNA"/>
</dbReference>
<evidence type="ECO:0000259" key="2">
    <source>
        <dbReference type="Pfam" id="PF00188"/>
    </source>
</evidence>
<evidence type="ECO:0000313" key="4">
    <source>
        <dbReference type="Proteomes" id="UP000449906"/>
    </source>
</evidence>
<dbReference type="PANTHER" id="PTHR31157">
    <property type="entry name" value="SCP DOMAIN-CONTAINING PROTEIN"/>
    <property type="match status" value="1"/>
</dbReference>
<dbReference type="CDD" id="cd05379">
    <property type="entry name" value="CAP_bacterial"/>
    <property type="match status" value="1"/>
</dbReference>
<evidence type="ECO:0000256" key="1">
    <source>
        <dbReference type="SAM" id="MobiDB-lite"/>
    </source>
</evidence>
<accession>A0A7J5E3J6</accession>
<name>A0A7J5E3J6_NOCSI</name>
<dbReference type="SUPFAM" id="SSF55797">
    <property type="entry name" value="PR-1-like"/>
    <property type="match status" value="1"/>
</dbReference>
<organism evidence="3 4">
    <name type="scientific">Nocardioides simplex</name>
    <name type="common">Arthrobacter simplex</name>
    <dbReference type="NCBI Taxonomy" id="2045"/>
    <lineage>
        <taxon>Bacteria</taxon>
        <taxon>Bacillati</taxon>
        <taxon>Actinomycetota</taxon>
        <taxon>Actinomycetes</taxon>
        <taxon>Propionibacteriales</taxon>
        <taxon>Nocardioidaceae</taxon>
        <taxon>Pimelobacter</taxon>
    </lineage>
</organism>
<feature type="compositionally biased region" description="Polar residues" evidence="1">
    <location>
        <begin position="12"/>
        <end position="21"/>
    </location>
</feature>
<proteinExistence type="predicted"/>
<dbReference type="InterPro" id="IPR035940">
    <property type="entry name" value="CAP_sf"/>
</dbReference>
<comment type="caution">
    <text evidence="3">The sequence shown here is derived from an EMBL/GenBank/DDBJ whole genome shotgun (WGS) entry which is preliminary data.</text>
</comment>
<evidence type="ECO:0000313" key="3">
    <source>
        <dbReference type="EMBL" id="KAB2812819.1"/>
    </source>
</evidence>
<feature type="region of interest" description="Disordered" evidence="1">
    <location>
        <begin position="1"/>
        <end position="75"/>
    </location>
</feature>
<sequence>MSGSMPGRASSRMLTGSSLGRRTQVRVVASGVGGRSGKAEGRRRAGGPSSPRQRSQVESPAPRSRRGPGSYALGRRATTGTSVLISRGWLGSGAPLADAWFMKPSLGLLPGLALCLTLGLTLSIGPGAPAPASAAPVSTTPGVPARLLVQRLLEDRVLALTNQQRRKHGCGALRSSAALRKAARGHTVSMALAGTMSHQLPGEARFSSRITQSGYKGWRLVAENIARGFSTPNDVVAAWMRSPSHRRNILNCRLRDLGVGVVLQNGQLWWTQDFGVR</sequence>
<dbReference type="PANTHER" id="PTHR31157:SF1">
    <property type="entry name" value="SCP DOMAIN-CONTAINING PROTEIN"/>
    <property type="match status" value="1"/>
</dbReference>
<reference evidence="3 4" key="1">
    <citation type="submission" date="2019-09" db="EMBL/GenBank/DDBJ databases">
        <title>Pimelobacter sp. isolated from Paulinella.</title>
        <authorList>
            <person name="Jeong S.E."/>
        </authorList>
    </citation>
    <scope>NUCLEOTIDE SEQUENCE [LARGE SCALE GENOMIC DNA]</scope>
    <source>
        <strain evidence="3 4">Pch-N</strain>
    </source>
</reference>
<protein>
    <submittedName>
        <fullName evidence="3">CAP domain-containing protein</fullName>
    </submittedName>
</protein>
<dbReference type="Pfam" id="PF00188">
    <property type="entry name" value="CAP"/>
    <property type="match status" value="1"/>
</dbReference>
<feature type="domain" description="SCP" evidence="2">
    <location>
        <begin position="158"/>
        <end position="274"/>
    </location>
</feature>
<dbReference type="AlphaFoldDB" id="A0A7J5E3J6"/>
<gene>
    <name evidence="3" type="ORF">F9L07_13890</name>
</gene>
<dbReference type="Gene3D" id="3.40.33.10">
    <property type="entry name" value="CAP"/>
    <property type="match status" value="1"/>
</dbReference>